<dbReference type="InterPro" id="IPR009060">
    <property type="entry name" value="UBA-like_sf"/>
</dbReference>
<dbReference type="AlphaFoldDB" id="A0A7S1IKU7"/>
<sequence length="218" mass="23523">MQRELDYKDSQFRDGKYEGTLIFMNQGLPSDEKLLTIDVNFVDGKVAGKGESNYCGKFELSGTYSDKAPFDLEMKGTPCEKELPAVSFTGAREKDGGLQGRWKHNENGGLFELAFVEVDLGAAEPEELIKLLESMGLDSQASKAAINDHGMGVEEAVEWISSGCPPVEGGAHVGNTATSPSEANIASIMEMGYAEDVAKDALLMCDNNVERALNMLLG</sequence>
<proteinExistence type="predicted"/>
<protein>
    <recommendedName>
        <fullName evidence="1">UBA domain-containing protein</fullName>
    </recommendedName>
</protein>
<accession>A0A7S1IKU7</accession>
<name>A0A7S1IKU7_9EUGL</name>
<reference evidence="2" key="1">
    <citation type="submission" date="2021-01" db="EMBL/GenBank/DDBJ databases">
        <authorList>
            <person name="Corre E."/>
            <person name="Pelletier E."/>
            <person name="Niang G."/>
            <person name="Scheremetjew M."/>
            <person name="Finn R."/>
            <person name="Kale V."/>
            <person name="Holt S."/>
            <person name="Cochrane G."/>
            <person name="Meng A."/>
            <person name="Brown T."/>
            <person name="Cohen L."/>
        </authorList>
    </citation>
    <scope>NUCLEOTIDE SEQUENCE</scope>
    <source>
        <strain evidence="2">NIES-381</strain>
    </source>
</reference>
<feature type="domain" description="UBA" evidence="1">
    <location>
        <begin position="123"/>
        <end position="163"/>
    </location>
</feature>
<dbReference type="SMART" id="SM00165">
    <property type="entry name" value="UBA"/>
    <property type="match status" value="2"/>
</dbReference>
<organism evidence="2">
    <name type="scientific">Eutreptiella gymnastica</name>
    <dbReference type="NCBI Taxonomy" id="73025"/>
    <lineage>
        <taxon>Eukaryota</taxon>
        <taxon>Discoba</taxon>
        <taxon>Euglenozoa</taxon>
        <taxon>Euglenida</taxon>
        <taxon>Spirocuta</taxon>
        <taxon>Euglenophyceae</taxon>
        <taxon>Eutreptiales</taxon>
        <taxon>Eutreptiaceae</taxon>
        <taxon>Eutreptiella</taxon>
    </lineage>
</organism>
<dbReference type="SUPFAM" id="SSF46934">
    <property type="entry name" value="UBA-like"/>
    <property type="match status" value="2"/>
</dbReference>
<dbReference type="PROSITE" id="PS50030">
    <property type="entry name" value="UBA"/>
    <property type="match status" value="2"/>
</dbReference>
<evidence type="ECO:0000313" key="2">
    <source>
        <dbReference type="EMBL" id="CAD9014965.1"/>
    </source>
</evidence>
<evidence type="ECO:0000259" key="1">
    <source>
        <dbReference type="PROSITE" id="PS50030"/>
    </source>
</evidence>
<dbReference type="InterPro" id="IPR015940">
    <property type="entry name" value="UBA"/>
</dbReference>
<dbReference type="Gene3D" id="1.10.8.10">
    <property type="entry name" value="DNA helicase RuvA subunit, C-terminal domain"/>
    <property type="match status" value="2"/>
</dbReference>
<dbReference type="EMBL" id="HBGA01069688">
    <property type="protein sequence ID" value="CAD9014965.1"/>
    <property type="molecule type" value="Transcribed_RNA"/>
</dbReference>
<dbReference type="Pfam" id="PF00627">
    <property type="entry name" value="UBA"/>
    <property type="match status" value="1"/>
</dbReference>
<gene>
    <name evidence="2" type="ORF">EGYM00392_LOCUS26071</name>
</gene>
<feature type="domain" description="UBA" evidence="1">
    <location>
        <begin position="179"/>
        <end position="218"/>
    </location>
</feature>